<evidence type="ECO:0000313" key="2">
    <source>
        <dbReference type="EMBL" id="SVE50922.1"/>
    </source>
</evidence>
<protein>
    <submittedName>
        <fullName evidence="2">Uncharacterized protein</fullName>
    </submittedName>
</protein>
<keyword evidence="1" id="KW-0812">Transmembrane</keyword>
<evidence type="ECO:0000256" key="1">
    <source>
        <dbReference type="SAM" id="Phobius"/>
    </source>
</evidence>
<reference evidence="2" key="1">
    <citation type="submission" date="2018-05" db="EMBL/GenBank/DDBJ databases">
        <authorList>
            <person name="Lanie J.A."/>
            <person name="Ng W.-L."/>
            <person name="Kazmierczak K.M."/>
            <person name="Andrzejewski T.M."/>
            <person name="Davidsen T.M."/>
            <person name="Wayne K.J."/>
            <person name="Tettelin H."/>
            <person name="Glass J.I."/>
            <person name="Rusch D."/>
            <person name="Podicherti R."/>
            <person name="Tsui H.-C.T."/>
            <person name="Winkler M.E."/>
        </authorList>
    </citation>
    <scope>NUCLEOTIDE SEQUENCE</scope>
</reference>
<gene>
    <name evidence="2" type="ORF">METZ01_LOCUS503776</name>
</gene>
<feature type="transmembrane region" description="Helical" evidence="1">
    <location>
        <begin position="16"/>
        <end position="42"/>
    </location>
</feature>
<dbReference type="EMBL" id="UINC01222233">
    <property type="protein sequence ID" value="SVE50922.1"/>
    <property type="molecule type" value="Genomic_DNA"/>
</dbReference>
<feature type="non-terminal residue" evidence="2">
    <location>
        <position position="129"/>
    </location>
</feature>
<dbReference type="AlphaFoldDB" id="A0A383E266"/>
<sequence>MNKLNDSGKGLSLKMLFLWSIIVVIFFILLGIVVMFVAMPYYNDGRALGIPFLILLSGISLLIAFVGRKQKLRVENKATTPINTLSSGDVEIAGKVKAVGKTIISPTSQNCVYYDAYWYDTVVVNPASE</sequence>
<name>A0A383E266_9ZZZZ</name>
<organism evidence="2">
    <name type="scientific">marine metagenome</name>
    <dbReference type="NCBI Taxonomy" id="408172"/>
    <lineage>
        <taxon>unclassified sequences</taxon>
        <taxon>metagenomes</taxon>
        <taxon>ecological metagenomes</taxon>
    </lineage>
</organism>
<feature type="transmembrane region" description="Helical" evidence="1">
    <location>
        <begin position="48"/>
        <end position="67"/>
    </location>
</feature>
<keyword evidence="1" id="KW-0472">Membrane</keyword>
<proteinExistence type="predicted"/>
<keyword evidence="1" id="KW-1133">Transmembrane helix</keyword>
<accession>A0A383E266</accession>